<evidence type="ECO:0000256" key="2">
    <source>
        <dbReference type="SAM" id="SignalP"/>
    </source>
</evidence>
<reference evidence="3" key="1">
    <citation type="submission" date="2019-11" db="EMBL/GenBank/DDBJ databases">
        <title>Description of new Acetobacter species.</title>
        <authorList>
            <person name="Cleenwerck I."/>
            <person name="Sombolestani A.S."/>
        </authorList>
    </citation>
    <scope>NUCLEOTIDE SEQUENCE</scope>
    <source>
        <strain evidence="3">LMG 1626</strain>
    </source>
</reference>
<dbReference type="EMBL" id="WOTH01000017">
    <property type="protein sequence ID" value="NHO54185.1"/>
    <property type="molecule type" value="Genomic_DNA"/>
</dbReference>
<feature type="signal peptide" evidence="2">
    <location>
        <begin position="1"/>
        <end position="31"/>
    </location>
</feature>
<accession>A0A967B5I9</accession>
<evidence type="ECO:0000313" key="4">
    <source>
        <dbReference type="Proteomes" id="UP000597459"/>
    </source>
</evidence>
<name>A0A967B5I9_9PROT</name>
<feature type="chain" id="PRO_5037976443" evidence="2">
    <location>
        <begin position="32"/>
        <end position="167"/>
    </location>
</feature>
<organism evidence="3 4">
    <name type="scientific">Acetobacter estunensis</name>
    <dbReference type="NCBI Taxonomy" id="104097"/>
    <lineage>
        <taxon>Bacteria</taxon>
        <taxon>Pseudomonadati</taxon>
        <taxon>Pseudomonadota</taxon>
        <taxon>Alphaproteobacteria</taxon>
        <taxon>Acetobacterales</taxon>
        <taxon>Acetobacteraceae</taxon>
        <taxon>Acetobacter</taxon>
    </lineage>
</organism>
<sequence>MGFNRSARASLASLALLAGVAFVGVPQAAHAMTAKECHAKFKTAKEDGTLAGQTYKAFKAAQCGDAEAEPEDKADDKTAPADGKAAAETPAAAKKAEAPVAPVSSGNVVFPGAVSSKYSSLSAGKARMKTCLDQYHANKSTGGNGGQKWIMKGGGYYSLCVKHLKGA</sequence>
<keyword evidence="2" id="KW-0732">Signal</keyword>
<gene>
    <name evidence="3" type="ORF">GOB87_09490</name>
</gene>
<keyword evidence="4" id="KW-1185">Reference proteome</keyword>
<dbReference type="Proteomes" id="UP000597459">
    <property type="component" value="Unassembled WGS sequence"/>
</dbReference>
<protein>
    <submittedName>
        <fullName evidence="3">Uncharacterized protein</fullName>
    </submittedName>
</protein>
<feature type="region of interest" description="Disordered" evidence="1">
    <location>
        <begin position="66"/>
        <end position="100"/>
    </location>
</feature>
<feature type="compositionally biased region" description="Low complexity" evidence="1">
    <location>
        <begin position="80"/>
        <end position="100"/>
    </location>
</feature>
<dbReference type="RefSeq" id="WP_166315777.1">
    <property type="nucleotide sequence ID" value="NZ_WOTH01000017.1"/>
</dbReference>
<dbReference type="AlphaFoldDB" id="A0A967B5I9"/>
<evidence type="ECO:0000256" key="1">
    <source>
        <dbReference type="SAM" id="MobiDB-lite"/>
    </source>
</evidence>
<proteinExistence type="predicted"/>
<evidence type="ECO:0000313" key="3">
    <source>
        <dbReference type="EMBL" id="NHO54185.1"/>
    </source>
</evidence>
<comment type="caution">
    <text evidence="3">The sequence shown here is derived from an EMBL/GenBank/DDBJ whole genome shotgun (WGS) entry which is preliminary data.</text>
</comment>